<name>A0ABD5V9G0_9EURY</name>
<evidence type="ECO:0000313" key="3">
    <source>
        <dbReference type="Proteomes" id="UP001596312"/>
    </source>
</evidence>
<evidence type="ECO:0000256" key="1">
    <source>
        <dbReference type="SAM" id="Phobius"/>
    </source>
</evidence>
<dbReference type="InterPro" id="IPR055685">
    <property type="entry name" value="DUF7261"/>
</dbReference>
<comment type="caution">
    <text evidence="2">The sequence shown here is derived from an EMBL/GenBank/DDBJ whole genome shotgun (WGS) entry which is preliminary data.</text>
</comment>
<proteinExistence type="predicted"/>
<sequence length="139" mass="14519">MADVVHDRGQLLLVAGLTIAVTFVVLALVLNGVIYTETVGTRTADVGERDALAAEALAVDHVATMTSSGTDAGTFEAELDAWTEQVLAHELRSGSSVRVDVLGIEGDEAITGATIEVTYENAELTYRSGEIAVTGEGRV</sequence>
<accession>A0ABD5V9G0</accession>
<keyword evidence="1" id="KW-1133">Transmembrane helix</keyword>
<reference evidence="2 3" key="1">
    <citation type="journal article" date="2019" name="Int. J. Syst. Evol. Microbiol.">
        <title>The Global Catalogue of Microorganisms (GCM) 10K type strain sequencing project: providing services to taxonomists for standard genome sequencing and annotation.</title>
        <authorList>
            <consortium name="The Broad Institute Genomics Platform"/>
            <consortium name="The Broad Institute Genome Sequencing Center for Infectious Disease"/>
            <person name="Wu L."/>
            <person name="Ma J."/>
        </authorList>
    </citation>
    <scope>NUCLEOTIDE SEQUENCE [LARGE SCALE GENOMIC DNA]</scope>
    <source>
        <strain evidence="2 3">CGMCC 1.3240</strain>
    </source>
</reference>
<dbReference type="Proteomes" id="UP001596312">
    <property type="component" value="Unassembled WGS sequence"/>
</dbReference>
<gene>
    <name evidence="2" type="ORF">ACFQGH_13980</name>
</gene>
<dbReference type="EMBL" id="JBHSXQ010000004">
    <property type="protein sequence ID" value="MFC6906301.1"/>
    <property type="molecule type" value="Genomic_DNA"/>
</dbReference>
<protein>
    <recommendedName>
        <fullName evidence="4">Flagellin</fullName>
    </recommendedName>
</protein>
<feature type="transmembrane region" description="Helical" evidence="1">
    <location>
        <begin position="12"/>
        <end position="35"/>
    </location>
</feature>
<organism evidence="2 3">
    <name type="scientific">Halalkalicoccus tibetensis</name>
    <dbReference type="NCBI Taxonomy" id="175632"/>
    <lineage>
        <taxon>Archaea</taxon>
        <taxon>Methanobacteriati</taxon>
        <taxon>Methanobacteriota</taxon>
        <taxon>Stenosarchaea group</taxon>
        <taxon>Halobacteria</taxon>
        <taxon>Halobacteriales</taxon>
        <taxon>Halococcaceae</taxon>
        <taxon>Halalkalicoccus</taxon>
    </lineage>
</organism>
<dbReference type="Pfam" id="PF23922">
    <property type="entry name" value="DUF7261"/>
    <property type="match status" value="1"/>
</dbReference>
<keyword evidence="3" id="KW-1185">Reference proteome</keyword>
<keyword evidence="1" id="KW-0472">Membrane</keyword>
<dbReference type="RefSeq" id="WP_340604858.1">
    <property type="nucleotide sequence ID" value="NZ_JBBMXV010000004.1"/>
</dbReference>
<evidence type="ECO:0000313" key="2">
    <source>
        <dbReference type="EMBL" id="MFC6906301.1"/>
    </source>
</evidence>
<evidence type="ECO:0008006" key="4">
    <source>
        <dbReference type="Google" id="ProtNLM"/>
    </source>
</evidence>
<keyword evidence="1" id="KW-0812">Transmembrane</keyword>
<dbReference type="AlphaFoldDB" id="A0ABD5V9G0"/>